<dbReference type="Gene3D" id="3.40.50.720">
    <property type="entry name" value="NAD(P)-binding Rossmann-like Domain"/>
    <property type="match status" value="1"/>
</dbReference>
<dbReference type="InterPro" id="IPR002328">
    <property type="entry name" value="ADH_Zn_CS"/>
</dbReference>
<dbReference type="Gene3D" id="3.90.180.10">
    <property type="entry name" value="Medium-chain alcohol dehydrogenases, catalytic domain"/>
    <property type="match status" value="1"/>
</dbReference>
<dbReference type="KEGG" id="mrr:Moror_10102"/>
<evidence type="ECO:0000259" key="6">
    <source>
        <dbReference type="SMART" id="SM00829"/>
    </source>
</evidence>
<name>V2WF79_MONRO</name>
<keyword evidence="2 5" id="KW-0479">Metal-binding</keyword>
<feature type="domain" description="Enoyl reductase (ER)" evidence="6">
    <location>
        <begin position="10"/>
        <end position="335"/>
    </location>
</feature>
<accession>V2WF79</accession>
<gene>
    <name evidence="7" type="ORF">Moror_10102</name>
</gene>
<keyword evidence="4" id="KW-0560">Oxidoreductase</keyword>
<dbReference type="STRING" id="1381753.V2WF79"/>
<dbReference type="InterPro" id="IPR036291">
    <property type="entry name" value="NAD(P)-bd_dom_sf"/>
</dbReference>
<reference evidence="7 8" key="1">
    <citation type="journal article" date="2014" name="BMC Genomics">
        <title>Genome and secretome analysis of the hemibiotrophic fungal pathogen, Moniliophthora roreri, which causes frosty pod rot disease of cacao: mechanisms of the biotrophic and necrotrophic phases.</title>
        <authorList>
            <person name="Meinhardt L.W."/>
            <person name="Costa G.G.L."/>
            <person name="Thomazella D.P.T."/>
            <person name="Teixeira P.J.P.L."/>
            <person name="Carazzolle M.F."/>
            <person name="Schuster S.C."/>
            <person name="Carlson J.E."/>
            <person name="Guiltinan M.J."/>
            <person name="Mieczkowski P."/>
            <person name="Farmer A."/>
            <person name="Ramaraj T."/>
            <person name="Crozier J."/>
            <person name="Davis R.E."/>
            <person name="Shao J."/>
            <person name="Melnick R.L."/>
            <person name="Pereira G.A.G."/>
            <person name="Bailey B.A."/>
        </authorList>
    </citation>
    <scope>NUCLEOTIDE SEQUENCE [LARGE SCALE GENOMIC DNA]</scope>
    <source>
        <strain evidence="7 8">MCA 2997</strain>
    </source>
</reference>
<dbReference type="PROSITE" id="PS00059">
    <property type="entry name" value="ADH_ZINC"/>
    <property type="match status" value="1"/>
</dbReference>
<evidence type="ECO:0000313" key="7">
    <source>
        <dbReference type="EMBL" id="ESK85508.1"/>
    </source>
</evidence>
<keyword evidence="3 5" id="KW-0862">Zinc</keyword>
<keyword evidence="8" id="KW-1185">Reference proteome</keyword>
<dbReference type="InterPro" id="IPR029752">
    <property type="entry name" value="D-isomer_DH_CS1"/>
</dbReference>
<dbReference type="SMART" id="SM00829">
    <property type="entry name" value="PKS_ER"/>
    <property type="match status" value="1"/>
</dbReference>
<protein>
    <submittedName>
        <fullName evidence="7">Nadp-dependent alcohol dehydrogenase</fullName>
    </submittedName>
</protein>
<proteinExistence type="inferred from homology"/>
<evidence type="ECO:0000256" key="2">
    <source>
        <dbReference type="ARBA" id="ARBA00022723"/>
    </source>
</evidence>
<evidence type="ECO:0000256" key="3">
    <source>
        <dbReference type="ARBA" id="ARBA00022833"/>
    </source>
</evidence>
<dbReference type="InterPro" id="IPR013154">
    <property type="entry name" value="ADH-like_N"/>
</dbReference>
<dbReference type="FunFam" id="3.40.50.720:FF:000022">
    <property type="entry name" value="Cinnamyl alcohol dehydrogenase"/>
    <property type="match status" value="1"/>
</dbReference>
<sequence length="339" mass="36660">MVYQGVTYRGSPSGQIVESSFTRESLEADEVVIKVTHSGVCGSELHFLRTGVVLGHEGVGVVQEVGSACERVKVGDRVGWGFNHTSCGYCDHCLSGPSEDQYCKNAKMFGWDSNDQGSFSTLSVRKEEWLFVIPDGLSSENAAPLMCAGATVFTPLIDYVKPIDRVGIVGIGGLGHLAIQFAAKMGCDVVVFSSSESKREEALALGASEFYATKGVTNLADLGMKKPVKYLLLANSGSTNLGIYYPLLDEHAKILLTTYATGDLVTSHPEMTFRGLSIIGTKIGSRYIVNKMLDFAARNKIAPYIERFPMSVEGAEAAIKKLRDGTMRYRGVLVVNAKE</sequence>
<comment type="caution">
    <text evidence="7">The sequence shown here is derived from an EMBL/GenBank/DDBJ whole genome shotgun (WGS) entry which is preliminary data.</text>
</comment>
<dbReference type="SUPFAM" id="SSF50129">
    <property type="entry name" value="GroES-like"/>
    <property type="match status" value="1"/>
</dbReference>
<comment type="similarity">
    <text evidence="5">Belongs to the zinc-containing alcohol dehydrogenase family.</text>
</comment>
<dbReference type="OrthoDB" id="1879366at2759"/>
<dbReference type="SUPFAM" id="SSF51735">
    <property type="entry name" value="NAD(P)-binding Rossmann-fold domains"/>
    <property type="match status" value="1"/>
</dbReference>
<organism evidence="7 8">
    <name type="scientific">Moniliophthora roreri (strain MCA 2997)</name>
    <name type="common">Cocoa frosty pod rot fungus</name>
    <name type="synonym">Crinipellis roreri</name>
    <dbReference type="NCBI Taxonomy" id="1381753"/>
    <lineage>
        <taxon>Eukaryota</taxon>
        <taxon>Fungi</taxon>
        <taxon>Dikarya</taxon>
        <taxon>Basidiomycota</taxon>
        <taxon>Agaricomycotina</taxon>
        <taxon>Agaricomycetes</taxon>
        <taxon>Agaricomycetidae</taxon>
        <taxon>Agaricales</taxon>
        <taxon>Marasmiineae</taxon>
        <taxon>Marasmiaceae</taxon>
        <taxon>Moniliophthora</taxon>
    </lineage>
</organism>
<evidence type="ECO:0000256" key="1">
    <source>
        <dbReference type="ARBA" id="ARBA00001947"/>
    </source>
</evidence>
<dbReference type="HOGENOM" id="CLU_026673_20_2_1"/>
<dbReference type="Pfam" id="PF00107">
    <property type="entry name" value="ADH_zinc_N"/>
    <property type="match status" value="1"/>
</dbReference>
<dbReference type="EMBL" id="AWSO01001060">
    <property type="protein sequence ID" value="ESK85508.1"/>
    <property type="molecule type" value="Genomic_DNA"/>
</dbReference>
<dbReference type="InterPro" id="IPR020843">
    <property type="entry name" value="ER"/>
</dbReference>
<evidence type="ECO:0000256" key="4">
    <source>
        <dbReference type="ARBA" id="ARBA00023002"/>
    </source>
</evidence>
<evidence type="ECO:0000313" key="8">
    <source>
        <dbReference type="Proteomes" id="UP000017559"/>
    </source>
</evidence>
<dbReference type="GO" id="GO:0016616">
    <property type="term" value="F:oxidoreductase activity, acting on the CH-OH group of donors, NAD or NADP as acceptor"/>
    <property type="evidence" value="ECO:0007669"/>
    <property type="project" value="InterPro"/>
</dbReference>
<dbReference type="Proteomes" id="UP000017559">
    <property type="component" value="Unassembled WGS sequence"/>
</dbReference>
<dbReference type="InterPro" id="IPR011032">
    <property type="entry name" value="GroES-like_sf"/>
</dbReference>
<evidence type="ECO:0000256" key="5">
    <source>
        <dbReference type="RuleBase" id="RU361277"/>
    </source>
</evidence>
<dbReference type="InterPro" id="IPR047109">
    <property type="entry name" value="CAD-like"/>
</dbReference>
<comment type="cofactor">
    <cofactor evidence="1 5">
        <name>Zn(2+)</name>
        <dbReference type="ChEBI" id="CHEBI:29105"/>
    </cofactor>
</comment>
<dbReference type="InterPro" id="IPR013149">
    <property type="entry name" value="ADH-like_C"/>
</dbReference>
<dbReference type="GO" id="GO:0008270">
    <property type="term" value="F:zinc ion binding"/>
    <property type="evidence" value="ECO:0007669"/>
    <property type="project" value="InterPro"/>
</dbReference>
<dbReference type="PANTHER" id="PTHR42683">
    <property type="entry name" value="ALDEHYDE REDUCTASE"/>
    <property type="match status" value="1"/>
</dbReference>
<dbReference type="PROSITE" id="PS00065">
    <property type="entry name" value="D_2_HYDROXYACID_DH_1"/>
    <property type="match status" value="1"/>
</dbReference>
<dbReference type="AlphaFoldDB" id="V2WF79"/>
<dbReference type="CDD" id="cd05283">
    <property type="entry name" value="CAD1"/>
    <property type="match status" value="1"/>
</dbReference>
<dbReference type="Pfam" id="PF08240">
    <property type="entry name" value="ADH_N"/>
    <property type="match status" value="1"/>
</dbReference>